<proteinExistence type="predicted"/>
<dbReference type="EMBL" id="MZ130488">
    <property type="protein sequence ID" value="QWM90324.1"/>
    <property type="molecule type" value="Genomic_DNA"/>
</dbReference>
<evidence type="ECO:0000313" key="1">
    <source>
        <dbReference type="EMBL" id="QWM90324.1"/>
    </source>
</evidence>
<evidence type="ECO:0000313" key="2">
    <source>
        <dbReference type="Proteomes" id="UP000827442"/>
    </source>
</evidence>
<dbReference type="GeneID" id="75691607"/>
<organism evidence="1 2">
    <name type="scientific">uncultured phage cr17_1</name>
    <dbReference type="NCBI Taxonomy" id="2986404"/>
    <lineage>
        <taxon>Viruses</taxon>
        <taxon>Duplodnaviria</taxon>
        <taxon>Heunggongvirae</taxon>
        <taxon>Uroviricota</taxon>
        <taxon>Caudoviricetes</taxon>
        <taxon>Crassvirales</taxon>
        <taxon>Intestiviridae</taxon>
        <taxon>Crudevirinae</taxon>
        <taxon>Endlipuvirus</taxon>
        <taxon>Endlipuvirus intestinihominis</taxon>
    </lineage>
</organism>
<protein>
    <submittedName>
        <fullName evidence="1">Uncharacterized protein</fullName>
    </submittedName>
</protein>
<gene>
    <name evidence="1" type="primary">gp_25584</name>
</gene>
<sequence length="267" mass="29683">MKSVNVKFGFSAVNAGQRNVNYDPQVIAVSTPGGFRITSPVSKILNVQHGDYIMFINNIPGIDQAIAERNEALVEFCDENGIDFDSPEAAIAIHKEFDKWGIAKGIVEKDAKGNVRTTNERLTKDERMKFVKENLEEMLEAAMAQDDDELKAALSREDATLEEKMNILCPFVKGREIPKYRGSKVASPSEVTGAGVNLTFTDTNVWNQLKYDLGDNANKINRIFDADVTTVEQIFVFDGYEDVKVNVVMMGEYTDKAPARIGTANEE</sequence>
<name>A0AAE7V304_9CAUD</name>
<dbReference type="RefSeq" id="YP_010359896.1">
    <property type="nucleotide sequence ID" value="NC_062778.1"/>
</dbReference>
<reference evidence="1 2" key="1">
    <citation type="submission" date="2021-04" db="EMBL/GenBank/DDBJ databases">
        <authorList>
            <person name="Shkoporov A.N."/>
            <person name="Stockdale S.R."/>
            <person name="Guerin E."/>
            <person name="Ross R.P."/>
            <person name="Hill C."/>
        </authorList>
    </citation>
    <scope>NUCLEOTIDE SEQUENCE [LARGE SCALE GENOMIC DNA]</scope>
    <source>
        <strain evidence="2">cr17_1</strain>
    </source>
</reference>
<dbReference type="KEGG" id="vg:75691607"/>
<keyword evidence="2" id="KW-1185">Reference proteome</keyword>
<dbReference type="Proteomes" id="UP000827442">
    <property type="component" value="Segment"/>
</dbReference>
<accession>A0AAE7V304</accession>